<dbReference type="AlphaFoldDB" id="A0A1F7JIP9"/>
<dbReference type="GO" id="GO:0016757">
    <property type="term" value="F:glycosyltransferase activity"/>
    <property type="evidence" value="ECO:0007669"/>
    <property type="project" value="InterPro"/>
</dbReference>
<protein>
    <recommendedName>
        <fullName evidence="1">Glycosyl transferase family 1 domain-containing protein</fullName>
    </recommendedName>
</protein>
<dbReference type="SUPFAM" id="SSF53756">
    <property type="entry name" value="UDP-Glycosyltransferase/glycogen phosphorylase"/>
    <property type="match status" value="1"/>
</dbReference>
<sequence>MARQLKPKLGLTDFNLKGIYISTYIPRRCGIATYTKDLTNGINVLNPKYLAEILAMDDTRETVEYPWEIKYHIRKDNEKDYLSAAKYINRSSCDFVSLQHEYGIFGGEDGQYILKLVQNIDKPLITTFHTTLLRPSEQQKSILNIIASESEACVVMIKEAANRLKKIYRIKEDKILTIHHGVPNIPFSPSHFFKPQIGYSKKDFLIGAINLIAPNKGLEYVIKALPQIKSVYPNVKFLMIGATHPLVKINEDEHYRHKLKKLVKQLDLEANFVEINEYISLENLISYLKALDVYITPYLDRNQTSSGTLAYAIGAGKVCISTPYIYANETLAQDRGIIVPQKDEKAIAYAVVNIIKKPTFREKIEKAAYQYGRKMIWEHVALEYLNLFSYVVNKKKSK</sequence>
<evidence type="ECO:0000259" key="1">
    <source>
        <dbReference type="Pfam" id="PF00534"/>
    </source>
</evidence>
<reference evidence="2 3" key="1">
    <citation type="journal article" date="2016" name="Nat. Commun.">
        <title>Thousands of microbial genomes shed light on interconnected biogeochemical processes in an aquifer system.</title>
        <authorList>
            <person name="Anantharaman K."/>
            <person name="Brown C.T."/>
            <person name="Hug L.A."/>
            <person name="Sharon I."/>
            <person name="Castelle C.J."/>
            <person name="Probst A.J."/>
            <person name="Thomas B.C."/>
            <person name="Singh A."/>
            <person name="Wilkins M.J."/>
            <person name="Karaoz U."/>
            <person name="Brodie E.L."/>
            <person name="Williams K.H."/>
            <person name="Hubbard S.S."/>
            <person name="Banfield J.F."/>
        </authorList>
    </citation>
    <scope>NUCLEOTIDE SEQUENCE [LARGE SCALE GENOMIC DNA]</scope>
</reference>
<organism evidence="2 3">
    <name type="scientific">Candidatus Roizmanbacteria bacterium RIFCSPLOWO2_02_FULL_36_11</name>
    <dbReference type="NCBI Taxonomy" id="1802071"/>
    <lineage>
        <taxon>Bacteria</taxon>
        <taxon>Candidatus Roizmaniibacteriota</taxon>
    </lineage>
</organism>
<dbReference type="Proteomes" id="UP000177418">
    <property type="component" value="Unassembled WGS sequence"/>
</dbReference>
<gene>
    <name evidence="2" type="ORF">A3H78_01225</name>
</gene>
<dbReference type="Gene3D" id="3.40.50.2000">
    <property type="entry name" value="Glycogen Phosphorylase B"/>
    <property type="match status" value="2"/>
</dbReference>
<dbReference type="EMBL" id="MGAV01000003">
    <property type="protein sequence ID" value="OGK55461.1"/>
    <property type="molecule type" value="Genomic_DNA"/>
</dbReference>
<evidence type="ECO:0000313" key="2">
    <source>
        <dbReference type="EMBL" id="OGK55461.1"/>
    </source>
</evidence>
<name>A0A1F7JIP9_9BACT</name>
<dbReference type="PANTHER" id="PTHR12526">
    <property type="entry name" value="GLYCOSYLTRANSFERASE"/>
    <property type="match status" value="1"/>
</dbReference>
<dbReference type="Pfam" id="PF00534">
    <property type="entry name" value="Glycos_transf_1"/>
    <property type="match status" value="1"/>
</dbReference>
<dbReference type="InterPro" id="IPR001296">
    <property type="entry name" value="Glyco_trans_1"/>
</dbReference>
<feature type="domain" description="Glycosyl transferase family 1" evidence="1">
    <location>
        <begin position="194"/>
        <end position="370"/>
    </location>
</feature>
<dbReference type="PANTHER" id="PTHR12526:SF572">
    <property type="entry name" value="BLL5144 PROTEIN"/>
    <property type="match status" value="1"/>
</dbReference>
<comment type="caution">
    <text evidence="2">The sequence shown here is derived from an EMBL/GenBank/DDBJ whole genome shotgun (WGS) entry which is preliminary data.</text>
</comment>
<dbReference type="CDD" id="cd03822">
    <property type="entry name" value="GT4_mannosyltransferase-like"/>
    <property type="match status" value="1"/>
</dbReference>
<proteinExistence type="predicted"/>
<accession>A0A1F7JIP9</accession>
<evidence type="ECO:0000313" key="3">
    <source>
        <dbReference type="Proteomes" id="UP000177418"/>
    </source>
</evidence>